<dbReference type="Gene3D" id="3.90.1150.10">
    <property type="entry name" value="Aspartate Aminotransferase, domain 1"/>
    <property type="match status" value="1"/>
</dbReference>
<name>A0A6J6V211_9ZZZZ</name>
<dbReference type="PANTHER" id="PTHR11601">
    <property type="entry name" value="CYSTEINE DESULFURYLASE FAMILY MEMBER"/>
    <property type="match status" value="1"/>
</dbReference>
<dbReference type="AlphaFoldDB" id="A0A6J6V211"/>
<dbReference type="SUPFAM" id="SSF53383">
    <property type="entry name" value="PLP-dependent transferases"/>
    <property type="match status" value="1"/>
</dbReference>
<dbReference type="PANTHER" id="PTHR11601:SF34">
    <property type="entry name" value="CYSTEINE DESULFURASE"/>
    <property type="match status" value="1"/>
</dbReference>
<comment type="cofactor">
    <cofactor evidence="1">
        <name>pyridoxal 5'-phosphate</name>
        <dbReference type="ChEBI" id="CHEBI:597326"/>
    </cofactor>
</comment>
<dbReference type="Gene3D" id="3.40.640.10">
    <property type="entry name" value="Type I PLP-dependent aspartate aminotransferase-like (Major domain)"/>
    <property type="match status" value="1"/>
</dbReference>
<evidence type="ECO:0000259" key="3">
    <source>
        <dbReference type="Pfam" id="PF00266"/>
    </source>
</evidence>
<organism evidence="4">
    <name type="scientific">freshwater metagenome</name>
    <dbReference type="NCBI Taxonomy" id="449393"/>
    <lineage>
        <taxon>unclassified sequences</taxon>
        <taxon>metagenomes</taxon>
        <taxon>ecological metagenomes</taxon>
    </lineage>
</organism>
<evidence type="ECO:0000313" key="4">
    <source>
        <dbReference type="EMBL" id="CAB4766191.1"/>
    </source>
</evidence>
<accession>A0A6J6V211</accession>
<protein>
    <submittedName>
        <fullName evidence="4">Unannotated protein</fullName>
    </submittedName>
</protein>
<dbReference type="InterPro" id="IPR015422">
    <property type="entry name" value="PyrdxlP-dep_Trfase_small"/>
</dbReference>
<sequence>MAREALLGAFDQGWADPDKLSYQSSTARILRDESVATIASHLKIAPHHLEFIADPALGNFYAIAGLLKPSTLLIHSAIDRSEVMAIAHDRKSMQLTVGSNGEINCDSLEPDLPHDSLLALQVANGETGVTQQCDRIIDLLPTSKIACDFSSAGLRVPLPHRWDSAFFDAKSWQGPEGVGIIAIAADDQWHNPLPHIGPQRTTSSVSLPLLMATAVAMDSWVSDEVSESQRLRALSSFLRSEIHAGIPDCDIAGDLDSSLPHINSFSFLYVNGEELLRHLDRAGFAVDSGSACSAQNLTPSHVLAAMGLLTHGNVRITLHHDTQHDDVVALVAALKSAVSEIRST</sequence>
<proteinExistence type="inferred from homology"/>
<evidence type="ECO:0000256" key="1">
    <source>
        <dbReference type="ARBA" id="ARBA00001933"/>
    </source>
</evidence>
<comment type="similarity">
    <text evidence="2">Belongs to the class-V pyridoxal-phosphate-dependent aminotransferase family. NifS/IscS subfamily.</text>
</comment>
<gene>
    <name evidence="4" type="ORF">UFOPK2907_00259</name>
</gene>
<dbReference type="InterPro" id="IPR000192">
    <property type="entry name" value="Aminotrans_V_dom"/>
</dbReference>
<feature type="domain" description="Aminotransferase class V" evidence="3">
    <location>
        <begin position="229"/>
        <end position="330"/>
    </location>
</feature>
<reference evidence="4" key="1">
    <citation type="submission" date="2020-05" db="EMBL/GenBank/DDBJ databases">
        <authorList>
            <person name="Chiriac C."/>
            <person name="Salcher M."/>
            <person name="Ghai R."/>
            <person name="Kavagutti S V."/>
        </authorList>
    </citation>
    <scope>NUCLEOTIDE SEQUENCE</scope>
</reference>
<dbReference type="InterPro" id="IPR015421">
    <property type="entry name" value="PyrdxlP-dep_Trfase_major"/>
</dbReference>
<evidence type="ECO:0000256" key="2">
    <source>
        <dbReference type="ARBA" id="ARBA00006490"/>
    </source>
</evidence>
<dbReference type="Pfam" id="PF00266">
    <property type="entry name" value="Aminotran_5"/>
    <property type="match status" value="1"/>
</dbReference>
<dbReference type="InterPro" id="IPR015424">
    <property type="entry name" value="PyrdxlP-dep_Trfase"/>
</dbReference>
<dbReference type="EMBL" id="CAEZZR010000014">
    <property type="protein sequence ID" value="CAB4766191.1"/>
    <property type="molecule type" value="Genomic_DNA"/>
</dbReference>